<protein>
    <recommendedName>
        <fullName evidence="5">FAD-binding PCMH-type domain-containing protein</fullName>
    </recommendedName>
</protein>
<evidence type="ECO:0000313" key="6">
    <source>
        <dbReference type="EMBL" id="KAK8081326.1"/>
    </source>
</evidence>
<evidence type="ECO:0000259" key="5">
    <source>
        <dbReference type="PROSITE" id="PS51387"/>
    </source>
</evidence>
<dbReference type="Gene3D" id="3.30.465.10">
    <property type="match status" value="2"/>
</dbReference>
<evidence type="ECO:0000313" key="7">
    <source>
        <dbReference type="Proteomes" id="UP001446871"/>
    </source>
</evidence>
<comment type="caution">
    <text evidence="6">The sequence shown here is derived from an EMBL/GenBank/DDBJ whole genome shotgun (WGS) entry which is preliminary data.</text>
</comment>
<dbReference type="PROSITE" id="PS51387">
    <property type="entry name" value="FAD_PCMH"/>
    <property type="match status" value="1"/>
</dbReference>
<sequence>MTIRIASASVVTALAKAGLDEALLSPAGSTRYDERVASYFSLTAQKRPFCFVHPKTTEDVALILKTILANPDARFAIRSGGHVMWGASNIDDGICIDLGVHMNNTTVDKEKGLVSIQPGARWRQVYEYLGASHPDIVVAGGRSAGVGVAGLLTGGGDLVVVNAEVVLADGRVINANADENADLWRALKGASGGNFGIVTRFDVRALPNEGLWAGMLLSEATPQYSADHVAAMKRFTDDSERFPDSSYIVLWNYEPSQFKDVIITTFLANTKGVENPPELKKLCDIPTIVKDLKQTNLHDFACSMDQPMGINFWHTTTFLNDERIMSKSVELHAAAVAKIQAVTETGHFSSLCLFQSIPAHYARLGDERGGNVMGLEKALAGRGNAIMLMLSINIGGDEPQEVRDIGYAAAREFYEGVEAFAREVDGFVDWTYLNYADRAQNPLRSLLDPEEVRRTALKYDPEGVFQTRAPGGFKISEYQVEGVRG</sequence>
<comment type="similarity">
    <text evidence="1">Belongs to the oxygen-dependent FAD-linked oxidoreductase family.</text>
</comment>
<dbReference type="PANTHER" id="PTHR42973">
    <property type="entry name" value="BINDING OXIDOREDUCTASE, PUTATIVE (AFU_ORTHOLOGUE AFUA_1G17690)-RELATED"/>
    <property type="match status" value="1"/>
</dbReference>
<dbReference type="InterPro" id="IPR050416">
    <property type="entry name" value="FAD-linked_Oxidoreductase"/>
</dbReference>
<keyword evidence="2" id="KW-0285">Flavoprotein</keyword>
<dbReference type="InterPro" id="IPR006094">
    <property type="entry name" value="Oxid_FAD_bind_N"/>
</dbReference>
<evidence type="ECO:0000256" key="2">
    <source>
        <dbReference type="ARBA" id="ARBA00022630"/>
    </source>
</evidence>
<dbReference type="InterPro" id="IPR016169">
    <property type="entry name" value="FAD-bd_PCMH_sub2"/>
</dbReference>
<dbReference type="SUPFAM" id="SSF56176">
    <property type="entry name" value="FAD-binding/transporter-associated domain-like"/>
    <property type="match status" value="1"/>
</dbReference>
<dbReference type="Proteomes" id="UP001446871">
    <property type="component" value="Unassembled WGS sequence"/>
</dbReference>
<dbReference type="EMBL" id="JAQQWM010000001">
    <property type="protein sequence ID" value="KAK8081326.1"/>
    <property type="molecule type" value="Genomic_DNA"/>
</dbReference>
<proteinExistence type="inferred from homology"/>
<dbReference type="InterPro" id="IPR036318">
    <property type="entry name" value="FAD-bd_PCMH-like_sf"/>
</dbReference>
<accession>A0ABR1WCU8</accession>
<gene>
    <name evidence="6" type="ORF">PG996_000107</name>
</gene>
<evidence type="ECO:0000256" key="3">
    <source>
        <dbReference type="ARBA" id="ARBA00022827"/>
    </source>
</evidence>
<name>A0ABR1WCU8_9PEZI</name>
<dbReference type="Pfam" id="PF01565">
    <property type="entry name" value="FAD_binding_4"/>
    <property type="match status" value="1"/>
</dbReference>
<evidence type="ECO:0000256" key="4">
    <source>
        <dbReference type="ARBA" id="ARBA00023002"/>
    </source>
</evidence>
<keyword evidence="4" id="KW-0560">Oxidoreductase</keyword>
<reference evidence="6 7" key="1">
    <citation type="submission" date="2023-01" db="EMBL/GenBank/DDBJ databases">
        <title>Analysis of 21 Apiospora genomes using comparative genomics revels a genus with tremendous synthesis potential of carbohydrate active enzymes and secondary metabolites.</title>
        <authorList>
            <person name="Sorensen T."/>
        </authorList>
    </citation>
    <scope>NUCLEOTIDE SEQUENCE [LARGE SCALE GENOMIC DNA]</scope>
    <source>
        <strain evidence="6 7">CBS 83171</strain>
    </source>
</reference>
<organism evidence="6 7">
    <name type="scientific">Apiospora saccharicola</name>
    <dbReference type="NCBI Taxonomy" id="335842"/>
    <lineage>
        <taxon>Eukaryota</taxon>
        <taxon>Fungi</taxon>
        <taxon>Dikarya</taxon>
        <taxon>Ascomycota</taxon>
        <taxon>Pezizomycotina</taxon>
        <taxon>Sordariomycetes</taxon>
        <taxon>Xylariomycetidae</taxon>
        <taxon>Amphisphaeriales</taxon>
        <taxon>Apiosporaceae</taxon>
        <taxon>Apiospora</taxon>
    </lineage>
</organism>
<feature type="domain" description="FAD-binding PCMH-type" evidence="5">
    <location>
        <begin position="44"/>
        <end position="208"/>
    </location>
</feature>
<dbReference type="Gene3D" id="3.40.462.20">
    <property type="match status" value="1"/>
</dbReference>
<keyword evidence="7" id="KW-1185">Reference proteome</keyword>
<dbReference type="InterPro" id="IPR016166">
    <property type="entry name" value="FAD-bd_PCMH"/>
</dbReference>
<dbReference type="PANTHER" id="PTHR42973:SF53">
    <property type="entry name" value="FAD-BINDING PCMH-TYPE DOMAIN-CONTAINING PROTEIN-RELATED"/>
    <property type="match status" value="1"/>
</dbReference>
<evidence type="ECO:0000256" key="1">
    <source>
        <dbReference type="ARBA" id="ARBA00005466"/>
    </source>
</evidence>
<keyword evidence="3" id="KW-0274">FAD</keyword>